<evidence type="ECO:0000313" key="2">
    <source>
        <dbReference type="EMBL" id="CAG8592845.1"/>
    </source>
</evidence>
<keyword evidence="1" id="KW-0732">Signal</keyword>
<gene>
    <name evidence="2" type="ORF">AGERDE_LOCUS8695</name>
</gene>
<reference evidence="2" key="1">
    <citation type="submission" date="2021-06" db="EMBL/GenBank/DDBJ databases">
        <authorList>
            <person name="Kallberg Y."/>
            <person name="Tangrot J."/>
            <person name="Rosling A."/>
        </authorList>
    </citation>
    <scope>NUCLEOTIDE SEQUENCE</scope>
    <source>
        <strain evidence="2">MT106</strain>
    </source>
</reference>
<accession>A0A9N9CA50</accession>
<dbReference type="SUPFAM" id="SSF49899">
    <property type="entry name" value="Concanavalin A-like lectins/glucanases"/>
    <property type="match status" value="1"/>
</dbReference>
<evidence type="ECO:0000313" key="3">
    <source>
        <dbReference type="Proteomes" id="UP000789831"/>
    </source>
</evidence>
<dbReference type="InterPro" id="IPR013320">
    <property type="entry name" value="ConA-like_dom_sf"/>
</dbReference>
<dbReference type="Proteomes" id="UP000789831">
    <property type="component" value="Unassembled WGS sequence"/>
</dbReference>
<protein>
    <submittedName>
        <fullName evidence="2">569_t:CDS:1</fullName>
    </submittedName>
</protein>
<dbReference type="OrthoDB" id="2324354at2759"/>
<sequence>MKRNFLNYLLLVFCQQVWQIVGIAREFNEFISDPINFSAKDSKVIQNTELPVVIDEVSVALRLNILNNHPNWACVFHKGEADTSRTPSLWLTPNNSAPHARFSTIDNWNLGIDSVDGIWNGFQSIQQVQTDKIIFNNGPLRIGNDTFWDGITGQISNFRYYNWRLSAEEVKGEYLNQSTISTISTIPTTQTQIPTDSITSSNNVAKSNDTAIMVGIGVGASLG</sequence>
<dbReference type="Gene3D" id="2.60.120.200">
    <property type="match status" value="1"/>
</dbReference>
<feature type="signal peptide" evidence="1">
    <location>
        <begin position="1"/>
        <end position="19"/>
    </location>
</feature>
<evidence type="ECO:0000256" key="1">
    <source>
        <dbReference type="SAM" id="SignalP"/>
    </source>
</evidence>
<name>A0A9N9CA50_9GLOM</name>
<feature type="non-terminal residue" evidence="2">
    <location>
        <position position="223"/>
    </location>
</feature>
<comment type="caution">
    <text evidence="2">The sequence shown here is derived from an EMBL/GenBank/DDBJ whole genome shotgun (WGS) entry which is preliminary data.</text>
</comment>
<feature type="chain" id="PRO_5040457556" evidence="1">
    <location>
        <begin position="20"/>
        <end position="223"/>
    </location>
</feature>
<dbReference type="AlphaFoldDB" id="A0A9N9CA50"/>
<proteinExistence type="predicted"/>
<organism evidence="2 3">
    <name type="scientific">Ambispora gerdemannii</name>
    <dbReference type="NCBI Taxonomy" id="144530"/>
    <lineage>
        <taxon>Eukaryota</taxon>
        <taxon>Fungi</taxon>
        <taxon>Fungi incertae sedis</taxon>
        <taxon>Mucoromycota</taxon>
        <taxon>Glomeromycotina</taxon>
        <taxon>Glomeromycetes</taxon>
        <taxon>Archaeosporales</taxon>
        <taxon>Ambisporaceae</taxon>
        <taxon>Ambispora</taxon>
    </lineage>
</organism>
<dbReference type="EMBL" id="CAJVPL010001926">
    <property type="protein sequence ID" value="CAG8592845.1"/>
    <property type="molecule type" value="Genomic_DNA"/>
</dbReference>
<keyword evidence="3" id="KW-1185">Reference proteome</keyword>